<evidence type="ECO:0000256" key="1">
    <source>
        <dbReference type="SAM" id="MobiDB-lite"/>
    </source>
</evidence>
<evidence type="ECO:0000313" key="3">
    <source>
        <dbReference type="RefSeq" id="XP_015172518.1"/>
    </source>
</evidence>
<name>A0ABM1HX31_POLDO</name>
<feature type="region of interest" description="Disordered" evidence="1">
    <location>
        <begin position="127"/>
        <end position="168"/>
    </location>
</feature>
<proteinExistence type="predicted"/>
<dbReference type="Proteomes" id="UP000694924">
    <property type="component" value="Unplaced"/>
</dbReference>
<dbReference type="GeneID" id="107064383"/>
<reference evidence="3" key="1">
    <citation type="submission" date="2025-08" db="UniProtKB">
        <authorList>
            <consortium name="RefSeq"/>
        </authorList>
    </citation>
    <scope>IDENTIFICATION</scope>
    <source>
        <tissue evidence="3">Whole body</tissue>
    </source>
</reference>
<keyword evidence="2" id="KW-1185">Reference proteome</keyword>
<feature type="compositionally biased region" description="Basic residues" evidence="1">
    <location>
        <begin position="159"/>
        <end position="168"/>
    </location>
</feature>
<protein>
    <submittedName>
        <fullName evidence="3">Uncharacterized protein LOC107064383</fullName>
    </submittedName>
</protein>
<accession>A0ABM1HX31</accession>
<dbReference type="RefSeq" id="XP_015172518.1">
    <property type="nucleotide sequence ID" value="XM_015317032.1"/>
</dbReference>
<dbReference type="InterPro" id="IPR024887">
    <property type="entry name" value="Ashwin"/>
</dbReference>
<evidence type="ECO:0000313" key="2">
    <source>
        <dbReference type="Proteomes" id="UP000694924"/>
    </source>
</evidence>
<sequence length="168" mass="19409">MSIIDSNRLIKPELLSEYELCQILQNRCIEITNLEKLSKIELVELYKRIAMPLPQRQTGNKNCKEINKNNLNQKPMLELCGNNITIQASNKHDNSTNFCEKRRRVSQGNLIESKSLPNETKSVLKKVRLSSVSQTETDSNGINKHDIKEENEESTFAPTRKRQKITWP</sequence>
<gene>
    <name evidence="3" type="primary">LOC107064383</name>
</gene>
<organism evidence="2 3">
    <name type="scientific">Polistes dominula</name>
    <name type="common">European paper wasp</name>
    <name type="synonym">Vespa dominula</name>
    <dbReference type="NCBI Taxonomy" id="743375"/>
    <lineage>
        <taxon>Eukaryota</taxon>
        <taxon>Metazoa</taxon>
        <taxon>Ecdysozoa</taxon>
        <taxon>Arthropoda</taxon>
        <taxon>Hexapoda</taxon>
        <taxon>Insecta</taxon>
        <taxon>Pterygota</taxon>
        <taxon>Neoptera</taxon>
        <taxon>Endopterygota</taxon>
        <taxon>Hymenoptera</taxon>
        <taxon>Apocrita</taxon>
        <taxon>Aculeata</taxon>
        <taxon>Vespoidea</taxon>
        <taxon>Vespidae</taxon>
        <taxon>Polistinae</taxon>
        <taxon>Polistini</taxon>
        <taxon>Polistes</taxon>
    </lineage>
</organism>
<dbReference type="Pfam" id="PF15323">
    <property type="entry name" value="Ashwin"/>
    <property type="match status" value="1"/>
</dbReference>